<dbReference type="Pfam" id="PF04783">
    <property type="entry name" value="DUF630"/>
    <property type="match status" value="1"/>
</dbReference>
<feature type="domain" description="DUF630" evidence="3">
    <location>
        <begin position="1"/>
        <end position="58"/>
    </location>
</feature>
<dbReference type="Pfam" id="PF04782">
    <property type="entry name" value="DUF632"/>
    <property type="match status" value="1"/>
</dbReference>
<evidence type="ECO:0000313" key="5">
    <source>
        <dbReference type="Proteomes" id="UP000238479"/>
    </source>
</evidence>
<dbReference type="PANTHER" id="PTHR21450:SF6">
    <property type="entry name" value="EXPRESSED PROTEIN"/>
    <property type="match status" value="1"/>
</dbReference>
<feature type="compositionally biased region" description="Basic and acidic residues" evidence="1">
    <location>
        <begin position="281"/>
        <end position="290"/>
    </location>
</feature>
<feature type="region of interest" description="Disordered" evidence="1">
    <location>
        <begin position="676"/>
        <end position="698"/>
    </location>
</feature>
<feature type="region of interest" description="Disordered" evidence="1">
    <location>
        <begin position="96"/>
        <end position="169"/>
    </location>
</feature>
<feature type="region of interest" description="Disordered" evidence="1">
    <location>
        <begin position="262"/>
        <end position="309"/>
    </location>
</feature>
<dbReference type="InterPro" id="IPR006867">
    <property type="entry name" value="DUF632"/>
</dbReference>
<dbReference type="Gramene" id="PRQ32762">
    <property type="protein sequence ID" value="PRQ32762"/>
    <property type="gene ID" value="RchiOBHm_Chr5g0049991"/>
</dbReference>
<accession>A0A2P6QF04</accession>
<evidence type="ECO:0000256" key="1">
    <source>
        <dbReference type="SAM" id="MobiDB-lite"/>
    </source>
</evidence>
<feature type="compositionally biased region" description="Polar residues" evidence="1">
    <location>
        <begin position="150"/>
        <end position="169"/>
    </location>
</feature>
<dbReference type="PANTHER" id="PTHR21450">
    <property type="entry name" value="PROTEIN ALTERED PHOSPHATE STARVATION RESPONSE 1"/>
    <property type="match status" value="1"/>
</dbReference>
<proteinExistence type="predicted"/>
<name>A0A2P6QF04_ROSCH</name>
<evidence type="ECO:0000313" key="4">
    <source>
        <dbReference type="EMBL" id="PRQ32762.1"/>
    </source>
</evidence>
<gene>
    <name evidence="4" type="ORF">RchiOBHm_Chr5g0049991</name>
</gene>
<dbReference type="EMBL" id="PDCK01000043">
    <property type="protein sequence ID" value="PRQ32762.1"/>
    <property type="molecule type" value="Genomic_DNA"/>
</dbReference>
<organism evidence="4 5">
    <name type="scientific">Rosa chinensis</name>
    <name type="common">China rose</name>
    <dbReference type="NCBI Taxonomy" id="74649"/>
    <lineage>
        <taxon>Eukaryota</taxon>
        <taxon>Viridiplantae</taxon>
        <taxon>Streptophyta</taxon>
        <taxon>Embryophyta</taxon>
        <taxon>Tracheophyta</taxon>
        <taxon>Spermatophyta</taxon>
        <taxon>Magnoliopsida</taxon>
        <taxon>eudicotyledons</taxon>
        <taxon>Gunneridae</taxon>
        <taxon>Pentapetalae</taxon>
        <taxon>rosids</taxon>
        <taxon>fabids</taxon>
        <taxon>Rosales</taxon>
        <taxon>Rosaceae</taxon>
        <taxon>Rosoideae</taxon>
        <taxon>Rosoideae incertae sedis</taxon>
        <taxon>Rosa</taxon>
    </lineage>
</organism>
<keyword evidence="5" id="KW-1185">Reference proteome</keyword>
<evidence type="ECO:0008006" key="6">
    <source>
        <dbReference type="Google" id="ProtNLM"/>
    </source>
</evidence>
<feature type="compositionally biased region" description="Acidic residues" evidence="1">
    <location>
        <begin position="214"/>
        <end position="223"/>
    </location>
</feature>
<feature type="domain" description="DUF632" evidence="2">
    <location>
        <begin position="328"/>
        <end position="672"/>
    </location>
</feature>
<comment type="caution">
    <text evidence="4">The sequence shown here is derived from an EMBL/GenBank/DDBJ whole genome shotgun (WGS) entry which is preliminary data.</text>
</comment>
<feature type="compositionally biased region" description="Polar residues" evidence="1">
    <location>
        <begin position="266"/>
        <end position="280"/>
    </location>
</feature>
<feature type="compositionally biased region" description="Acidic residues" evidence="1">
    <location>
        <begin position="234"/>
        <end position="243"/>
    </location>
</feature>
<dbReference type="OrthoDB" id="694308at2759"/>
<evidence type="ECO:0000259" key="3">
    <source>
        <dbReference type="Pfam" id="PF04783"/>
    </source>
</evidence>
<protein>
    <recommendedName>
        <fullName evidence="6">DUF632 domain-containing protein</fullName>
    </recommendedName>
</protein>
<feature type="compositionally biased region" description="Low complexity" evidence="1">
    <location>
        <begin position="135"/>
        <end position="149"/>
    </location>
</feature>
<dbReference type="OMA" id="TPQWDFF"/>
<feature type="region of interest" description="Disordered" evidence="1">
    <location>
        <begin position="213"/>
        <end position="243"/>
    </location>
</feature>
<dbReference type="AlphaFoldDB" id="A0A2P6QF04"/>
<evidence type="ECO:0000259" key="2">
    <source>
        <dbReference type="Pfam" id="PF04782"/>
    </source>
</evidence>
<reference evidence="4 5" key="1">
    <citation type="journal article" date="2018" name="Nat. Genet.">
        <title>The Rosa genome provides new insights in the design of modern roses.</title>
        <authorList>
            <person name="Bendahmane M."/>
        </authorList>
    </citation>
    <scope>NUCLEOTIDE SEQUENCE [LARGE SCALE GENOMIC DNA]</scope>
    <source>
        <strain evidence="5">cv. Old Blush</strain>
    </source>
</reference>
<sequence>MGASNSKVEEDKALQLCRERKKFVKQALDGRCSLAATHDMYIQSLKSTGTALRKFVESGAPVESSLYTSTSATPEPLRQIEKALSQFSFSSPSASQHIDAADNFSPSPSPPHSTLFHANHMKVRGSFSEKVEENPPVSITATVTSSSTPQNTTPRSATNLSPFGDSSQPLETPPWDYFGFFHPIDHQFSSQEGKAMNQGFENTDDIRRLREEEGIPDLEDEEEKASFHGREESQDSEDEFDEPATDTLVRSFENLNRVHDRVEASASPTVPSAESVTSETEFLKGEKTKSPDLSPLRDTSSVVAPETDSNKTTVKEDCVESKIAPKDLVSSMKDIEFLFIKAYESGKEIPKMLETNKLHFRPIFEAKESRSFSSTFLKACFSCGEEPSQVQEEPAQTAVKYLTWHRTTSSRSSSSRNLLGANSKDDSENLTSNLFDNFCMISGSHASTLDRLYAWERKLYDEVKASEMVRRDYDLKCKMLRQLESTGQSSHKVDKTRAAVKDLHSRIRVAIHRIDSISKRIENIRDKELQPQLEELIHGLSRMWEVMLECHKLQFLIIPIAYNNGNTKISVHSESHRQITLYLEDELSHLSSSFDKWINAQKSYLHSINGWLLKCVSIAVKSSKKKRRQPENPLRFCGPPIYATCGEWFDKLETLPASEVTEAIKTLETEIASFVPRQEKKEGKDANHSGLAPGKDDSGIDNAANMLRDEVSPSWISSFDHFQTSLADFCGKLKKFAESSVNMYAEVQEAIQRSKSNYDHIKSKSGVV</sequence>
<feature type="compositionally biased region" description="Basic and acidic residues" evidence="1">
    <location>
        <begin position="224"/>
        <end position="233"/>
    </location>
</feature>
<feature type="compositionally biased region" description="Basic and acidic residues" evidence="1">
    <location>
        <begin position="677"/>
        <end position="687"/>
    </location>
</feature>
<dbReference type="STRING" id="74649.A0A2P6QF04"/>
<dbReference type="Proteomes" id="UP000238479">
    <property type="component" value="Chromosome 5"/>
</dbReference>
<dbReference type="InterPro" id="IPR006868">
    <property type="entry name" value="DUF630"/>
</dbReference>